<feature type="non-terminal residue" evidence="1">
    <location>
        <position position="42"/>
    </location>
</feature>
<dbReference type="EMBL" id="BARU01031464">
    <property type="protein sequence ID" value="GAH74737.1"/>
    <property type="molecule type" value="Genomic_DNA"/>
</dbReference>
<dbReference type="AlphaFoldDB" id="X1HZ51"/>
<reference evidence="1" key="1">
    <citation type="journal article" date="2014" name="Front. Microbiol.">
        <title>High frequency of phylogenetically diverse reductive dehalogenase-homologous genes in deep subseafloor sedimentary metagenomes.</title>
        <authorList>
            <person name="Kawai M."/>
            <person name="Futagami T."/>
            <person name="Toyoda A."/>
            <person name="Takaki Y."/>
            <person name="Nishi S."/>
            <person name="Hori S."/>
            <person name="Arai W."/>
            <person name="Tsubouchi T."/>
            <person name="Morono Y."/>
            <person name="Uchiyama I."/>
            <person name="Ito T."/>
            <person name="Fujiyama A."/>
            <person name="Inagaki F."/>
            <person name="Takami H."/>
        </authorList>
    </citation>
    <scope>NUCLEOTIDE SEQUENCE</scope>
    <source>
        <strain evidence="1">Expedition CK06-06</strain>
    </source>
</reference>
<gene>
    <name evidence="1" type="ORF">S03H2_49760</name>
</gene>
<name>X1HZ51_9ZZZZ</name>
<sequence length="42" mass="5155">MDYDTAKAWFRDDRIRELAESNDGLMFLKLRSLSRREHLERL</sequence>
<organism evidence="1">
    <name type="scientific">marine sediment metagenome</name>
    <dbReference type="NCBI Taxonomy" id="412755"/>
    <lineage>
        <taxon>unclassified sequences</taxon>
        <taxon>metagenomes</taxon>
        <taxon>ecological metagenomes</taxon>
    </lineage>
</organism>
<proteinExistence type="predicted"/>
<protein>
    <submittedName>
        <fullName evidence="1">Uncharacterized protein</fullName>
    </submittedName>
</protein>
<comment type="caution">
    <text evidence="1">The sequence shown here is derived from an EMBL/GenBank/DDBJ whole genome shotgun (WGS) entry which is preliminary data.</text>
</comment>
<accession>X1HZ51</accession>
<evidence type="ECO:0000313" key="1">
    <source>
        <dbReference type="EMBL" id="GAH74737.1"/>
    </source>
</evidence>